<feature type="transmembrane region" description="Helical" evidence="2">
    <location>
        <begin position="736"/>
        <end position="755"/>
    </location>
</feature>
<keyword evidence="2" id="KW-0472">Membrane</keyword>
<dbReference type="PATRIC" id="fig|1359167.3.peg.509"/>
<reference evidence="3 4" key="1">
    <citation type="submission" date="2015-02" db="EMBL/GenBank/DDBJ databases">
        <title>Genome Sequencing of Rickettsiales.</title>
        <authorList>
            <person name="Daugherty S.C."/>
            <person name="Su Q."/>
            <person name="Abolude K."/>
            <person name="Beier-Sexton M."/>
            <person name="Carlyon J.A."/>
            <person name="Carter R."/>
            <person name="Day N.P."/>
            <person name="Dumler S.J."/>
            <person name="Dyachenko V."/>
            <person name="Godinez A."/>
            <person name="Kurtti T.J."/>
            <person name="Lichay M."/>
            <person name="Mullins K.E."/>
            <person name="Ott S."/>
            <person name="Pappas-Brown V."/>
            <person name="Paris D.H."/>
            <person name="Patel P."/>
            <person name="Richards A.L."/>
            <person name="Sadzewicz L."/>
            <person name="Sears K."/>
            <person name="Seidman D."/>
            <person name="Sengamalay N."/>
            <person name="Stenos J."/>
            <person name="Tallon L.J."/>
            <person name="Vincent G."/>
            <person name="Fraser C.M."/>
            <person name="Munderloh U."/>
            <person name="Dunning-Hotopp J.C."/>
        </authorList>
    </citation>
    <scope>NUCLEOTIDE SEQUENCE [LARGE SCALE GENOMIC DNA]</scope>
    <source>
        <strain evidence="3 4">EmCRT</strain>
    </source>
</reference>
<organism evidence="3 4">
    <name type="scientific">Ehrlichia cf. muris str. EmCRT</name>
    <dbReference type="NCBI Taxonomy" id="1359167"/>
    <lineage>
        <taxon>Bacteria</taxon>
        <taxon>Pseudomonadati</taxon>
        <taxon>Pseudomonadota</taxon>
        <taxon>Alphaproteobacteria</taxon>
        <taxon>Rickettsiales</taxon>
        <taxon>Anaplasmataceae</taxon>
        <taxon>Ehrlichia</taxon>
    </lineage>
</organism>
<feature type="region of interest" description="Disordered" evidence="1">
    <location>
        <begin position="1061"/>
        <end position="1085"/>
    </location>
</feature>
<sequence length="1085" mass="121510">MLTGKFKQGAFINHLESHLASFLRDVGFSNADILAFACIVKSFHQNVASYIPYYALDNCVVHSNSHVEFGICAHDHRNYLSYHKILQQLDSEGELNLASTGSLWFTQMYALLRVCACATQYILSGKCCTDEEIAKKLQDDIEHMCACIMNRGTVDQDNVDRDALLKYFQQFSCIVLGENHITLPDALANLVRYIRTQYSLAVQDLKETCSKDVLLRLITLIIYKAAMNRFSAINCNALSSTFQYHIFPMLAQFVCNGIDTLPPSCRSRLGINEKSVLLGFYRDLFFVFRDNDISAYYQSEDDLAAAVVGDVCLSIERSLTVVTDASMGYNPFGICRTDFVVYDTMLAVNEVLKDKNLEAALVFEHTMLLYKTLLTEELGVVHNLFITGLSDFIFKYVDEGKSKVGAELVLELLFTCYHAAFMQEQRIDTVKQFYDKCYGKLCALANSVSMSPACSNEKVLSYKLYKRQLETVYGYKQIGCLDIKYDRNLLCILIQHLLLGKINGERVTTSQLTYSVFLECKPVNEVKAQQAAMMLCQAFKKSDGAIDSCSVKGVTGLLMVLLFGNFLQRNIVLRLLNVCHIAYRKSKECGAKESVLSSTAITYFYVILNLLKHLNDRLPFSCSMKDVENLDSDSAAVYSQVMNMINSYAHELGLSLSDLECTRDTKYDADFSEILSSMPTSSEEQSNPDMQINPCSSFDRAQCLLSIQLMSSYVCLYDSDRAASDLFSGNLCCSSFLLGSILTCPSLLGNFVGLCREYTLMKAYPVEKKFSEILKLLCSEEELSQPSGDVKVIGEIVAKGNHVLTKDIMQKLIQEDGSSNVSETILKDACLSIMKLRGLIHNSVVQDLKSAYRLFPDQYIIEPALVAKVLSLEDTFVANLMDNVDGEHHLIPMQTGLYVKHDDNNNDCESGSKECDFKTKKVLPDGNVDIREGSLIVNDKTVVDQKPEDIVAQGATLQPSINEIKEPERHGRPDSRVCDRTQLDKKSEALQKRIHCLIVTAGTMISTFVILMYIAFTCQMSRQLFVGYIVGAITCLTLLIMSCLATCVSIHALAMNHDENDVEPQSTLEDGEIAAQEPELHDRFQ</sequence>
<dbReference type="RefSeq" id="WP_045804858.1">
    <property type="nucleotide sequence ID" value="NZ_LANU01000002.1"/>
</dbReference>
<feature type="transmembrane region" description="Helical" evidence="2">
    <location>
        <begin position="994"/>
        <end position="1016"/>
    </location>
</feature>
<keyword evidence="2" id="KW-1133">Transmembrane helix</keyword>
<evidence type="ECO:0000256" key="1">
    <source>
        <dbReference type="SAM" id="MobiDB-lite"/>
    </source>
</evidence>
<feature type="transmembrane region" description="Helical" evidence="2">
    <location>
        <begin position="1028"/>
        <end position="1054"/>
    </location>
</feature>
<dbReference type="AlphaFoldDB" id="A0A0F3NBY7"/>
<dbReference type="EMBL" id="LANU01000002">
    <property type="protein sequence ID" value="KJV65578.1"/>
    <property type="molecule type" value="Genomic_DNA"/>
</dbReference>
<comment type="caution">
    <text evidence="3">The sequence shown here is derived from an EMBL/GenBank/DDBJ whole genome shotgun (WGS) entry which is preliminary data.</text>
</comment>
<proteinExistence type="predicted"/>
<keyword evidence="2" id="KW-0812">Transmembrane</keyword>
<gene>
    <name evidence="3" type="ORF">EMUCRT_0523</name>
</gene>
<evidence type="ECO:0000313" key="3">
    <source>
        <dbReference type="EMBL" id="KJV65578.1"/>
    </source>
</evidence>
<dbReference type="Proteomes" id="UP000033546">
    <property type="component" value="Unassembled WGS sequence"/>
</dbReference>
<protein>
    <submittedName>
        <fullName evidence="3">Uncharacterized protein</fullName>
    </submittedName>
</protein>
<accession>A0A0F3NBY7</accession>
<evidence type="ECO:0000313" key="4">
    <source>
        <dbReference type="Proteomes" id="UP000033546"/>
    </source>
</evidence>
<name>A0A0F3NBY7_9RICK</name>
<evidence type="ECO:0000256" key="2">
    <source>
        <dbReference type="SAM" id="Phobius"/>
    </source>
</evidence>